<evidence type="ECO:0000313" key="1">
    <source>
        <dbReference type="EMBL" id="MBP2023995.1"/>
    </source>
</evidence>
<organism evidence="1 2">
    <name type="scientific">Clostridium punense</name>
    <dbReference type="NCBI Taxonomy" id="1054297"/>
    <lineage>
        <taxon>Bacteria</taxon>
        <taxon>Bacillati</taxon>
        <taxon>Bacillota</taxon>
        <taxon>Clostridia</taxon>
        <taxon>Eubacteriales</taxon>
        <taxon>Clostridiaceae</taxon>
        <taxon>Clostridium</taxon>
    </lineage>
</organism>
<proteinExistence type="predicted"/>
<keyword evidence="2" id="KW-1185">Reference proteome</keyword>
<comment type="caution">
    <text evidence="1">The sequence shown here is derived from an EMBL/GenBank/DDBJ whole genome shotgun (WGS) entry which is preliminary data.</text>
</comment>
<gene>
    <name evidence="1" type="ORF">J2Z44_003845</name>
</gene>
<evidence type="ECO:0000313" key="2">
    <source>
        <dbReference type="Proteomes" id="UP001519308"/>
    </source>
</evidence>
<accession>A0ABS4K896</accession>
<name>A0ABS4K896_9CLOT</name>
<sequence length="125" mass="14642">MEEFNMYNLNLISDFPVKVFKEREEDLDLIIPIENRTVNLCIDNMPQVMASRIQYNSVNSIMIRISKDEDDNIGTIHFLSNEGVHSTVSNFEIDYGRCNIKVLFKEYYVDILFIDTNCPMGYDKI</sequence>
<reference evidence="1 2" key="1">
    <citation type="submission" date="2021-03" db="EMBL/GenBank/DDBJ databases">
        <title>Genomic Encyclopedia of Type Strains, Phase IV (KMG-IV): sequencing the most valuable type-strain genomes for metagenomic binning, comparative biology and taxonomic classification.</title>
        <authorList>
            <person name="Goeker M."/>
        </authorList>
    </citation>
    <scope>NUCLEOTIDE SEQUENCE [LARGE SCALE GENOMIC DNA]</scope>
    <source>
        <strain evidence="1 2">DSM 28650</strain>
    </source>
</reference>
<protein>
    <submittedName>
        <fullName evidence="1">Uncharacterized protein</fullName>
    </submittedName>
</protein>
<dbReference type="EMBL" id="JAGGLL010000045">
    <property type="protein sequence ID" value="MBP2023995.1"/>
    <property type="molecule type" value="Genomic_DNA"/>
</dbReference>
<dbReference type="Proteomes" id="UP001519308">
    <property type="component" value="Unassembled WGS sequence"/>
</dbReference>
<dbReference type="RefSeq" id="WP_021281928.1">
    <property type="nucleotide sequence ID" value="NZ_JAGGLL010000045.1"/>
</dbReference>